<keyword evidence="3" id="KW-1185">Reference proteome</keyword>
<evidence type="ECO:0000313" key="3">
    <source>
        <dbReference type="Proteomes" id="UP000295560"/>
    </source>
</evidence>
<dbReference type="InterPro" id="IPR013216">
    <property type="entry name" value="Methyltransf_11"/>
</dbReference>
<dbReference type="Proteomes" id="UP000295560">
    <property type="component" value="Unassembled WGS sequence"/>
</dbReference>
<protein>
    <submittedName>
        <fullName evidence="2">Methyltransferase family protein</fullName>
    </submittedName>
</protein>
<dbReference type="SUPFAM" id="SSF53335">
    <property type="entry name" value="S-adenosyl-L-methionine-dependent methyltransferases"/>
    <property type="match status" value="1"/>
</dbReference>
<dbReference type="RefSeq" id="WP_132428177.1">
    <property type="nucleotide sequence ID" value="NZ_SMFZ01000002.1"/>
</dbReference>
<evidence type="ECO:0000259" key="1">
    <source>
        <dbReference type="Pfam" id="PF08241"/>
    </source>
</evidence>
<keyword evidence="2" id="KW-0489">Methyltransferase</keyword>
<proteinExistence type="predicted"/>
<dbReference type="Pfam" id="PF08241">
    <property type="entry name" value="Methyltransf_11"/>
    <property type="match status" value="1"/>
</dbReference>
<name>A0A4R1HHD8_PSEEN</name>
<comment type="caution">
    <text evidence="2">The sequence shown here is derived from an EMBL/GenBank/DDBJ whole genome shotgun (WGS) entry which is preliminary data.</text>
</comment>
<reference evidence="2 3" key="1">
    <citation type="submission" date="2019-03" db="EMBL/GenBank/DDBJ databases">
        <title>Sequencing the genomes of 1000 actinobacteria strains.</title>
        <authorList>
            <person name="Klenk H.-P."/>
        </authorList>
    </citation>
    <scope>NUCLEOTIDE SEQUENCE [LARGE SCALE GENOMIC DNA]</scope>
    <source>
        <strain evidence="2 3">DSM 44969</strain>
    </source>
</reference>
<dbReference type="GO" id="GO:0008757">
    <property type="term" value="F:S-adenosylmethionine-dependent methyltransferase activity"/>
    <property type="evidence" value="ECO:0007669"/>
    <property type="project" value="InterPro"/>
</dbReference>
<dbReference type="AlphaFoldDB" id="A0A4R1HHD8"/>
<dbReference type="GO" id="GO:0032259">
    <property type="term" value="P:methylation"/>
    <property type="evidence" value="ECO:0007669"/>
    <property type="project" value="UniProtKB-KW"/>
</dbReference>
<keyword evidence="2" id="KW-0808">Transferase</keyword>
<evidence type="ECO:0000313" key="2">
    <source>
        <dbReference type="EMBL" id="TCK19855.1"/>
    </source>
</evidence>
<dbReference type="EMBL" id="SMFZ01000002">
    <property type="protein sequence ID" value="TCK19855.1"/>
    <property type="molecule type" value="Genomic_DNA"/>
</dbReference>
<accession>A0A4R1HHD8</accession>
<sequence>MSTDAPGDFPPGFFSRTDEVDDAAFYGPPRLVQHIDDGAIAAVGEFYAHIGATGRVLDLMSSWVSHLRTEPAHLTVLGMNAEELAQNPMARDRVRHDLNADPVLPFDGGVFDTCVCTVSVDYLVQPVAVFAEVARVLVPGGTFACTFSNRCFPTKAIRGWLATDDETHVRIVGEYFRRSGGFDVPEAGRWDTPDGGDPLYAVWASTPAR</sequence>
<dbReference type="PANTHER" id="PTHR43036">
    <property type="entry name" value="OSJNBB0011N17.9 PROTEIN"/>
    <property type="match status" value="1"/>
</dbReference>
<organism evidence="2 3">
    <name type="scientific">Pseudonocardia endophytica</name>
    <dbReference type="NCBI Taxonomy" id="401976"/>
    <lineage>
        <taxon>Bacteria</taxon>
        <taxon>Bacillati</taxon>
        <taxon>Actinomycetota</taxon>
        <taxon>Actinomycetes</taxon>
        <taxon>Pseudonocardiales</taxon>
        <taxon>Pseudonocardiaceae</taxon>
        <taxon>Pseudonocardia</taxon>
    </lineage>
</organism>
<dbReference type="PANTHER" id="PTHR43036:SF2">
    <property type="entry name" value="OS04G0481300 PROTEIN"/>
    <property type="match status" value="1"/>
</dbReference>
<feature type="domain" description="Methyltransferase type 11" evidence="1">
    <location>
        <begin position="89"/>
        <end position="145"/>
    </location>
</feature>
<dbReference type="OrthoDB" id="65624at2"/>
<gene>
    <name evidence="2" type="ORF">EV378_3798</name>
</gene>
<dbReference type="Gene3D" id="3.40.50.150">
    <property type="entry name" value="Vaccinia Virus protein VP39"/>
    <property type="match status" value="1"/>
</dbReference>
<dbReference type="InterPro" id="IPR029063">
    <property type="entry name" value="SAM-dependent_MTases_sf"/>
</dbReference>